<feature type="disulfide bond" evidence="16">
    <location>
        <begin position="1376"/>
        <end position="1394"/>
    </location>
</feature>
<feature type="compositionally biased region" description="Polar residues" evidence="18">
    <location>
        <begin position="1"/>
        <end position="23"/>
    </location>
</feature>
<feature type="disulfide bond" evidence="16">
    <location>
        <begin position="1388"/>
        <end position="1403"/>
    </location>
</feature>
<dbReference type="FunCoup" id="W5JFQ9">
    <property type="interactions" value="159"/>
</dbReference>
<dbReference type="InterPro" id="IPR002049">
    <property type="entry name" value="LE_dom"/>
</dbReference>
<comment type="subcellular location">
    <subcellularLocation>
        <location evidence="3">Endomembrane system</location>
    </subcellularLocation>
    <subcellularLocation>
        <location evidence="1">Membrane</location>
        <topology evidence="1">Single-pass membrane protein</topology>
    </subcellularLocation>
    <subcellularLocation>
        <location evidence="2">Secreted</location>
        <location evidence="2">Extracellular space</location>
        <location evidence="2">Extracellular matrix</location>
        <location evidence="2">Basement membrane</location>
    </subcellularLocation>
</comment>
<dbReference type="FunFam" id="2.10.25.10:FF:000106">
    <property type="entry name" value="Heparan sulfate proteoglycan 2"/>
    <property type="match status" value="1"/>
</dbReference>
<feature type="disulfide bond" evidence="16">
    <location>
        <begin position="1138"/>
        <end position="1156"/>
    </location>
</feature>
<dbReference type="VEuPathDB" id="VectorBase:ADAC006615"/>
<feature type="disulfide bond" evidence="16">
    <location>
        <begin position="992"/>
        <end position="1007"/>
    </location>
</feature>
<feature type="disulfide bond" evidence="16">
    <location>
        <begin position="1448"/>
        <end position="1466"/>
    </location>
</feature>
<dbReference type="Pfam" id="PF13927">
    <property type="entry name" value="Ig_3"/>
    <property type="match status" value="7"/>
</dbReference>
<dbReference type="SMART" id="SM00281">
    <property type="entry name" value="LamB"/>
    <property type="match status" value="3"/>
</dbReference>
<dbReference type="PANTHER" id="PTHR24270">
    <property type="entry name" value="LOW-DENSITY LIPOPROTEIN RECEPTOR-RELATED"/>
    <property type="match status" value="1"/>
</dbReference>
<evidence type="ECO:0000313" key="23">
    <source>
        <dbReference type="EMBL" id="ETN61720.1"/>
    </source>
</evidence>
<evidence type="ECO:0000256" key="13">
    <source>
        <dbReference type="ARBA" id="ARBA00023180"/>
    </source>
</evidence>
<feature type="disulfide bond" evidence="16">
    <location>
        <begin position="1182"/>
        <end position="1200"/>
    </location>
</feature>
<feature type="disulfide bond" evidence="16">
    <location>
        <begin position="1683"/>
        <end position="1698"/>
    </location>
</feature>
<feature type="region of interest" description="Disordered" evidence="18">
    <location>
        <begin position="285"/>
        <end position="417"/>
    </location>
</feature>
<dbReference type="VEuPathDB" id="VectorBase:ADAR2_003483"/>
<dbReference type="SMART" id="SM00406">
    <property type="entry name" value="IGv"/>
    <property type="match status" value="3"/>
</dbReference>
<evidence type="ECO:0000256" key="12">
    <source>
        <dbReference type="ARBA" id="ARBA00023157"/>
    </source>
</evidence>
<accession>W5JFQ9</accession>
<feature type="disulfide bond" evidence="16">
    <location>
        <begin position="1405"/>
        <end position="1417"/>
    </location>
</feature>
<evidence type="ECO:0000313" key="25">
    <source>
        <dbReference type="Proteomes" id="UP000000673"/>
    </source>
</evidence>
<evidence type="ECO:0000256" key="7">
    <source>
        <dbReference type="ARBA" id="ARBA00022729"/>
    </source>
</evidence>
<gene>
    <name evidence="23" type="ORF">AND_006615</name>
</gene>
<dbReference type="Pfam" id="PF00057">
    <property type="entry name" value="Ldl_recept_a"/>
    <property type="match status" value="16"/>
</dbReference>
<feature type="disulfide bond" evidence="16">
    <location>
        <begin position="939"/>
        <end position="957"/>
    </location>
</feature>
<dbReference type="SMART" id="SM00180">
    <property type="entry name" value="EGF_Lam"/>
    <property type="match status" value="6"/>
</dbReference>
<comment type="caution">
    <text evidence="15">Lacks conserved residue(s) required for the propagation of feature annotation.</text>
</comment>
<feature type="disulfide bond" evidence="16">
    <location>
        <begin position="1311"/>
        <end position="1326"/>
    </location>
</feature>
<dbReference type="PROSITE" id="PS50835">
    <property type="entry name" value="IG_LIKE"/>
    <property type="match status" value="11"/>
</dbReference>
<evidence type="ECO:0000256" key="3">
    <source>
        <dbReference type="ARBA" id="ARBA00004308"/>
    </source>
</evidence>
<feature type="disulfide bond" evidence="16">
    <location>
        <begin position="1059"/>
        <end position="1077"/>
    </location>
</feature>
<feature type="domain" description="Ig-like" evidence="21">
    <location>
        <begin position="3425"/>
        <end position="3518"/>
    </location>
</feature>
<evidence type="ECO:0000256" key="8">
    <source>
        <dbReference type="ARBA" id="ARBA00022737"/>
    </source>
</evidence>
<evidence type="ECO:0000256" key="5">
    <source>
        <dbReference type="ARBA" id="ARBA00022530"/>
    </source>
</evidence>
<dbReference type="GO" id="GO:0048731">
    <property type="term" value="P:system development"/>
    <property type="evidence" value="ECO:0007669"/>
    <property type="project" value="UniProtKB-ARBA"/>
</dbReference>
<feature type="disulfide bond" evidence="16">
    <location>
        <begin position="1664"/>
        <end position="1676"/>
    </location>
</feature>
<feature type="disulfide bond" evidence="17">
    <location>
        <begin position="2482"/>
        <end position="2491"/>
    </location>
</feature>
<dbReference type="Proteomes" id="UP000000673">
    <property type="component" value="Unassembled WGS sequence"/>
</dbReference>
<keyword evidence="14 17" id="KW-0424">Laminin EGF-like domain</keyword>
<dbReference type="Pfam" id="PF00052">
    <property type="entry name" value="Laminin_B"/>
    <property type="match status" value="3"/>
</dbReference>
<dbReference type="FunFam" id="4.10.400.10:FF:000086">
    <property type="entry name" value="Terribly reduced optic lobes, isoform B"/>
    <property type="match status" value="1"/>
</dbReference>
<evidence type="ECO:0000256" key="14">
    <source>
        <dbReference type="ARBA" id="ARBA00023292"/>
    </source>
</evidence>
<feature type="disulfide bond" evidence="16">
    <location>
        <begin position="1271"/>
        <end position="1286"/>
    </location>
</feature>
<dbReference type="STRING" id="43151.W5JFQ9"/>
<feature type="domain" description="Ig-like" evidence="21">
    <location>
        <begin position="1518"/>
        <end position="1609"/>
    </location>
</feature>
<reference evidence="24" key="4">
    <citation type="submission" date="2015-06" db="UniProtKB">
        <authorList>
            <consortium name="EnsemblMetazoa"/>
        </authorList>
    </citation>
    <scope>IDENTIFICATION</scope>
</reference>
<feature type="disulfide bond" evidence="16">
    <location>
        <begin position="1292"/>
        <end position="1304"/>
    </location>
</feature>
<feature type="region of interest" description="Disordered" evidence="18">
    <location>
        <begin position="518"/>
        <end position="547"/>
    </location>
</feature>
<dbReference type="SMART" id="SM00408">
    <property type="entry name" value="IGc2"/>
    <property type="match status" value="11"/>
</dbReference>
<feature type="disulfide bond" evidence="16">
    <location>
        <begin position="1091"/>
        <end position="1103"/>
    </location>
</feature>
<dbReference type="PROSITE" id="PS01186">
    <property type="entry name" value="EGF_2"/>
    <property type="match status" value="1"/>
</dbReference>
<organism evidence="23">
    <name type="scientific">Anopheles darlingi</name>
    <name type="common">Mosquito</name>
    <dbReference type="NCBI Taxonomy" id="43151"/>
    <lineage>
        <taxon>Eukaryota</taxon>
        <taxon>Metazoa</taxon>
        <taxon>Ecdysozoa</taxon>
        <taxon>Arthropoda</taxon>
        <taxon>Hexapoda</taxon>
        <taxon>Insecta</taxon>
        <taxon>Pterygota</taxon>
        <taxon>Neoptera</taxon>
        <taxon>Endopterygota</taxon>
        <taxon>Diptera</taxon>
        <taxon>Nematocera</taxon>
        <taxon>Culicoidea</taxon>
        <taxon>Culicidae</taxon>
        <taxon>Anophelinae</taxon>
        <taxon>Anopheles</taxon>
    </lineage>
</organism>
<feature type="disulfide bond" evidence="16">
    <location>
        <begin position="622"/>
        <end position="637"/>
    </location>
</feature>
<name>W5JFQ9_ANODA</name>
<evidence type="ECO:0000256" key="17">
    <source>
        <dbReference type="PROSITE-ProRule" id="PRU00460"/>
    </source>
</evidence>
<reference evidence="23 25" key="1">
    <citation type="journal article" date="2010" name="BMC Genomics">
        <title>Combination of measures distinguishes pre-miRNAs from other stem-loops in the genome of the newly sequenced Anopheles darlingi.</title>
        <authorList>
            <person name="Mendes N.D."/>
            <person name="Freitas A.T."/>
            <person name="Vasconcelos A.T."/>
            <person name="Sagot M.F."/>
        </authorList>
    </citation>
    <scope>NUCLEOTIDE SEQUENCE</scope>
</reference>
<dbReference type="InterPro" id="IPR036179">
    <property type="entry name" value="Ig-like_dom_sf"/>
</dbReference>
<feature type="disulfide bond" evidence="16">
    <location>
        <begin position="1175"/>
        <end position="1187"/>
    </location>
</feature>
<feature type="region of interest" description="Disordered" evidence="18">
    <location>
        <begin position="1"/>
        <end position="24"/>
    </location>
</feature>
<keyword evidence="7" id="KW-0732">Signal</keyword>
<dbReference type="SUPFAM" id="SSF48726">
    <property type="entry name" value="Immunoglobulin"/>
    <property type="match status" value="11"/>
</dbReference>
<keyword evidence="11" id="KW-0472">Membrane</keyword>
<dbReference type="FunFam" id="4.10.400.10:FF:000034">
    <property type="entry name" value="Low-density lipoprotein receptor-related protein 2"/>
    <property type="match status" value="3"/>
</dbReference>
<feature type="compositionally biased region" description="Acidic residues" evidence="18">
    <location>
        <begin position="224"/>
        <end position="254"/>
    </location>
</feature>
<feature type="disulfide bond" evidence="16">
    <location>
        <begin position="1332"/>
        <end position="1344"/>
    </location>
</feature>
<dbReference type="GO" id="GO:0005604">
    <property type="term" value="C:basement membrane"/>
    <property type="evidence" value="ECO:0007669"/>
    <property type="project" value="UniProtKB-SubCell"/>
</dbReference>
<feature type="domain" description="Ig-like" evidence="21">
    <location>
        <begin position="3140"/>
        <end position="3222"/>
    </location>
</feature>
<keyword evidence="4" id="KW-0964">Secreted</keyword>
<feature type="disulfide bond" evidence="16">
    <location>
        <begin position="1339"/>
        <end position="1357"/>
    </location>
</feature>
<dbReference type="PROSITE" id="PS51115">
    <property type="entry name" value="LAMININ_IVA"/>
    <property type="match status" value="3"/>
</dbReference>
<evidence type="ECO:0000313" key="24">
    <source>
        <dbReference type="EnsemblMetazoa" id="ADAC006615-PA"/>
    </source>
</evidence>
<dbReference type="SUPFAM" id="SSF57424">
    <property type="entry name" value="LDL receptor-like module"/>
    <property type="match status" value="18"/>
</dbReference>
<feature type="domain" description="Ig-like" evidence="21">
    <location>
        <begin position="3529"/>
        <end position="3614"/>
    </location>
</feature>
<feature type="disulfide bond" evidence="15">
    <location>
        <begin position="2823"/>
        <end position="2832"/>
    </location>
</feature>
<evidence type="ECO:0000256" key="1">
    <source>
        <dbReference type="ARBA" id="ARBA00004167"/>
    </source>
</evidence>
<feature type="disulfide bond" evidence="16">
    <location>
        <begin position="1052"/>
        <end position="1064"/>
    </location>
</feature>
<dbReference type="InterPro" id="IPR003599">
    <property type="entry name" value="Ig_sub"/>
</dbReference>
<feature type="domain" description="Ig-like" evidence="21">
    <location>
        <begin position="3320"/>
        <end position="3408"/>
    </location>
</feature>
<evidence type="ECO:0000256" key="9">
    <source>
        <dbReference type="ARBA" id="ARBA00022869"/>
    </source>
</evidence>
<dbReference type="FunFam" id="4.10.400.10:FF:000062">
    <property type="entry name" value="Terribly reduced optic lobes, isoform AI"/>
    <property type="match status" value="1"/>
</dbReference>
<dbReference type="InterPro" id="IPR036055">
    <property type="entry name" value="LDL_receptor-like_sf"/>
</dbReference>
<keyword evidence="6" id="KW-0812">Transmembrane</keyword>
<feature type="domain" description="Ig-like" evidence="21">
    <location>
        <begin position="2944"/>
        <end position="3025"/>
    </location>
</feature>
<feature type="domain" description="Ig-like" evidence="21">
    <location>
        <begin position="3229"/>
        <end position="3315"/>
    </location>
</feature>
<dbReference type="OMA" id="ISCFCAG"/>
<feature type="disulfide bond" evidence="16">
    <location>
        <begin position="1499"/>
        <end position="1514"/>
    </location>
</feature>
<feature type="domain" description="Laminin IV type A" evidence="22">
    <location>
        <begin position="2247"/>
        <end position="2429"/>
    </location>
</feature>
<feature type="disulfide bond" evidence="16">
    <location>
        <begin position="1487"/>
        <end position="1505"/>
    </location>
</feature>
<feature type="disulfide bond" evidence="16">
    <location>
        <begin position="980"/>
        <end position="998"/>
    </location>
</feature>
<feature type="disulfide bond" evidence="16">
    <location>
        <begin position="1351"/>
        <end position="1366"/>
    </location>
</feature>
<evidence type="ECO:0000259" key="19">
    <source>
        <dbReference type="PROSITE" id="PS50026"/>
    </source>
</evidence>
<keyword evidence="13" id="KW-0325">Glycoprotein</keyword>
<dbReference type="InterPro" id="IPR000034">
    <property type="entry name" value="Laminin_IV"/>
</dbReference>
<dbReference type="InterPro" id="IPR013106">
    <property type="entry name" value="Ig_V-set"/>
</dbReference>
<dbReference type="EnsemblMetazoa" id="ADAC006615-RA">
    <property type="protein sequence ID" value="ADAC006615-PA"/>
    <property type="gene ID" value="ADAC006615"/>
</dbReference>
<reference evidence="23" key="3">
    <citation type="journal article" date="2013" name="Nucleic Acids Res.">
        <title>The genome of Anopheles darlingi, the main neotropical malaria vector.</title>
        <authorList>
            <person name="Marinotti O."/>
            <person name="Cerqueira G.C."/>
            <person name="de Almeida L.G."/>
            <person name="Ferro M.I."/>
            <person name="Loreto E.L."/>
            <person name="Zaha A."/>
            <person name="Teixeira S.M."/>
            <person name="Wespiser A.R."/>
            <person name="Almeida E Silva A."/>
            <person name="Schlindwein A.D."/>
            <person name="Pacheco A.C."/>
            <person name="Silva A.L."/>
            <person name="Graveley B.R."/>
            <person name="Walenz B.P."/>
            <person name="Lima Bde A."/>
            <person name="Ribeiro C.A."/>
            <person name="Nunes-Silva C.G."/>
            <person name="de Carvalho C.R."/>
            <person name="Soares C.M."/>
            <person name="de Menezes C.B."/>
            <person name="Matiolli C."/>
            <person name="Caffrey D."/>
            <person name="Araujo D.A."/>
            <person name="de Oliveira D.M."/>
            <person name="Golenbock D."/>
            <person name="Grisard E.C."/>
            <person name="Fantinatti-Garboggini F."/>
            <person name="de Carvalho F.M."/>
            <person name="Barcellos F.G."/>
            <person name="Prosdocimi F."/>
            <person name="May G."/>
            <person name="Azevedo Junior G.M."/>
            <person name="Guimaraes G.M."/>
            <person name="Goldman G.H."/>
            <person name="Padilha I.Q."/>
            <person name="Batista Jda S."/>
            <person name="Ferro J.A."/>
            <person name="Ribeiro J.M."/>
            <person name="Fietto J.L."/>
            <person name="Dabbas K.M."/>
            <person name="Cerdeira L."/>
            <person name="Agnez-Lima L.F."/>
            <person name="Brocchi M."/>
            <person name="de Carvalho M.O."/>
            <person name="Teixeira Mde M."/>
            <person name="Diniz Maia Mde M."/>
            <person name="Goldman M.H."/>
            <person name="Cruz Schneider M.P."/>
            <person name="Felipe M.S."/>
            <person name="Hungria M."/>
            <person name="Nicolas M.F."/>
            <person name="Pereira M."/>
            <person name="Montes M.A."/>
            <person name="Cantao M.E."/>
            <person name="Vincentz M."/>
            <person name="Rafael M.S."/>
            <person name="Silverman N."/>
            <person name="Stoco P.H."/>
            <person name="Souza R.C."/>
            <person name="Vicentini R."/>
            <person name="Gazzinelli R.T."/>
            <person name="Neves Rde O."/>
            <person name="Silva R."/>
            <person name="Astolfi-Filho S."/>
            <person name="Maciel T.E."/>
            <person name="Urmenyi T.P."/>
            <person name="Tadei W.P."/>
            <person name="Camargo E.P."/>
            <person name="de Vasconcelos A.T."/>
        </authorList>
    </citation>
    <scope>NUCLEOTIDE SEQUENCE</scope>
</reference>
<feature type="disulfide bond" evidence="16">
    <location>
        <begin position="1071"/>
        <end position="1086"/>
    </location>
</feature>
<dbReference type="InterPro" id="IPR013098">
    <property type="entry name" value="Ig_I-set"/>
</dbReference>
<dbReference type="PROSITE" id="PS50027">
    <property type="entry name" value="EGF_LAM_2"/>
    <property type="match status" value="1"/>
</dbReference>
<protein>
    <submittedName>
        <fullName evidence="23">Perlecan</fullName>
    </submittedName>
</protein>
<reference evidence="23" key="2">
    <citation type="submission" date="2010-05" db="EMBL/GenBank/DDBJ databases">
        <authorList>
            <person name="Almeida L.G."/>
            <person name="Nicolas M.F."/>
            <person name="Souza R.C."/>
            <person name="Vasconcelos A.T.R."/>
        </authorList>
    </citation>
    <scope>NUCLEOTIDE SEQUENCE</scope>
</reference>
<feature type="domain" description="Ig-like" evidence="21">
    <location>
        <begin position="2847"/>
        <end position="2935"/>
    </location>
</feature>
<feature type="disulfide bond" evidence="16">
    <location>
        <begin position="1131"/>
        <end position="1143"/>
    </location>
</feature>
<feature type="disulfide bond" evidence="16">
    <location>
        <begin position="1714"/>
        <end position="1732"/>
    </location>
</feature>
<dbReference type="PROSITE" id="PS00022">
    <property type="entry name" value="EGF_1"/>
    <property type="match status" value="2"/>
</dbReference>
<evidence type="ECO:0000259" key="22">
    <source>
        <dbReference type="PROSITE" id="PS51115"/>
    </source>
</evidence>
<dbReference type="PROSITE" id="PS50026">
    <property type="entry name" value="EGF_3"/>
    <property type="match status" value="1"/>
</dbReference>
<feature type="domain" description="Ig-like" evidence="21">
    <location>
        <begin position="3622"/>
        <end position="3710"/>
    </location>
</feature>
<dbReference type="InterPro" id="IPR023415">
    <property type="entry name" value="LDLR_class-A_CS"/>
</dbReference>
<evidence type="ECO:0000256" key="6">
    <source>
        <dbReference type="ARBA" id="ARBA00022692"/>
    </source>
</evidence>
<feature type="disulfide bond" evidence="16">
    <location>
        <begin position="1150"/>
        <end position="1165"/>
    </location>
</feature>
<dbReference type="InterPro" id="IPR000742">
    <property type="entry name" value="EGF"/>
</dbReference>
<feature type="disulfide bond" evidence="16">
    <location>
        <begin position="1480"/>
        <end position="1492"/>
    </location>
</feature>
<keyword evidence="5" id="KW-0272">Extracellular matrix</keyword>
<feature type="domain" description="EGF-like" evidence="19">
    <location>
        <begin position="2796"/>
        <end position="2833"/>
    </location>
</feature>
<feature type="disulfide bond" evidence="16">
    <location>
        <begin position="1726"/>
        <end position="1741"/>
    </location>
</feature>
<evidence type="ECO:0000256" key="10">
    <source>
        <dbReference type="ARBA" id="ARBA00022989"/>
    </source>
</evidence>
<feature type="compositionally biased region" description="Basic and acidic residues" evidence="18">
    <location>
        <begin position="3410"/>
        <end position="3432"/>
    </location>
</feature>
<evidence type="ECO:0000256" key="2">
    <source>
        <dbReference type="ARBA" id="ARBA00004302"/>
    </source>
</evidence>
<dbReference type="PROSITE" id="PS01209">
    <property type="entry name" value="LDLRA_1"/>
    <property type="match status" value="9"/>
</dbReference>
<dbReference type="SUPFAM" id="SSF57196">
    <property type="entry name" value="EGF/Laminin"/>
    <property type="match status" value="1"/>
</dbReference>
<feature type="disulfide bond" evidence="16">
    <location>
        <begin position="1233"/>
        <end position="1248"/>
    </location>
</feature>
<feature type="domain" description="Laminin IV type A" evidence="22">
    <location>
        <begin position="2596"/>
        <end position="2766"/>
    </location>
</feature>
<feature type="disulfide bond" evidence="16">
    <location>
        <begin position="1631"/>
        <end position="1649"/>
    </location>
</feature>
<dbReference type="FunFam" id="2.60.40.10:FF:002299">
    <property type="entry name" value="AGAP003656-PA"/>
    <property type="match status" value="1"/>
</dbReference>
<feature type="compositionally biased region" description="Basic residues" evidence="18">
    <location>
        <begin position="306"/>
        <end position="331"/>
    </location>
</feature>
<feature type="domain" description="Ig-like" evidence="21">
    <location>
        <begin position="3044"/>
        <end position="3121"/>
    </location>
</feature>
<dbReference type="InterPro" id="IPR003598">
    <property type="entry name" value="Ig_sub2"/>
</dbReference>
<keyword evidence="8" id="KW-0677">Repeat</keyword>
<dbReference type="CDD" id="cd00055">
    <property type="entry name" value="EGF_Lam"/>
    <property type="match status" value="3"/>
</dbReference>
<dbReference type="InterPro" id="IPR013783">
    <property type="entry name" value="Ig-like_fold"/>
</dbReference>
<feature type="disulfide bond" evidence="16">
    <location>
        <begin position="1671"/>
        <end position="1689"/>
    </location>
</feature>
<feature type="region of interest" description="Disordered" evidence="18">
    <location>
        <begin position="847"/>
        <end position="870"/>
    </location>
</feature>
<keyword evidence="12 15" id="KW-1015">Disulfide bond</keyword>
<feature type="disulfide bond" evidence="16">
    <location>
        <begin position="1707"/>
        <end position="1719"/>
    </location>
</feature>
<dbReference type="Gene3D" id="2.60.40.10">
    <property type="entry name" value="Immunoglobulins"/>
    <property type="match status" value="11"/>
</dbReference>
<keyword evidence="25" id="KW-1185">Reference proteome</keyword>
<evidence type="ECO:0000256" key="15">
    <source>
        <dbReference type="PROSITE-ProRule" id="PRU00076"/>
    </source>
</evidence>
<dbReference type="SMART" id="SM00409">
    <property type="entry name" value="IG"/>
    <property type="match status" value="11"/>
</dbReference>
<feature type="domain" description="Laminin IV type A" evidence="22">
    <location>
        <begin position="1880"/>
        <end position="2065"/>
    </location>
</feature>
<feature type="disulfide bond" evidence="16">
    <location>
        <begin position="1424"/>
        <end position="1439"/>
    </location>
</feature>
<evidence type="ECO:0000259" key="20">
    <source>
        <dbReference type="PROSITE" id="PS50027"/>
    </source>
</evidence>
<dbReference type="InterPro" id="IPR050685">
    <property type="entry name" value="LDLR"/>
</dbReference>
<feature type="compositionally biased region" description="Basic and acidic residues" evidence="18">
    <location>
        <begin position="850"/>
        <end position="870"/>
    </location>
</feature>
<keyword evidence="15" id="KW-0245">EGF-like domain</keyword>
<feature type="disulfide bond" evidence="16">
    <location>
        <begin position="1299"/>
        <end position="1317"/>
    </location>
</feature>
<evidence type="ECO:0000256" key="11">
    <source>
        <dbReference type="ARBA" id="ARBA00023136"/>
    </source>
</evidence>
<dbReference type="SMART" id="SM00181">
    <property type="entry name" value="EGF"/>
    <property type="match status" value="7"/>
</dbReference>
<keyword evidence="9" id="KW-0084">Basement membrane</keyword>
<dbReference type="PROSITE" id="PS50068">
    <property type="entry name" value="LDLRA_2"/>
    <property type="match status" value="20"/>
</dbReference>
<dbReference type="Gene3D" id="2.10.25.10">
    <property type="entry name" value="Laminin"/>
    <property type="match status" value="3"/>
</dbReference>
<feature type="domain" description="Laminin EGF-like" evidence="20">
    <location>
        <begin position="2463"/>
        <end position="2512"/>
    </location>
</feature>
<dbReference type="GO" id="GO:0016192">
    <property type="term" value="P:vesicle-mediated transport"/>
    <property type="evidence" value="ECO:0007669"/>
    <property type="project" value="UniProtKB-ARBA"/>
</dbReference>
<dbReference type="GO" id="GO:0030154">
    <property type="term" value="P:cell differentiation"/>
    <property type="evidence" value="ECO:0007669"/>
    <property type="project" value="UniProtKB-ARBA"/>
</dbReference>
<dbReference type="CDD" id="cd00096">
    <property type="entry name" value="Ig"/>
    <property type="match status" value="1"/>
</dbReference>
<dbReference type="InterPro" id="IPR007110">
    <property type="entry name" value="Ig-like_dom"/>
</dbReference>
<dbReference type="GO" id="GO:0012505">
    <property type="term" value="C:endomembrane system"/>
    <property type="evidence" value="ECO:0007669"/>
    <property type="project" value="UniProtKB-SubCell"/>
</dbReference>
<feature type="disulfide bond" evidence="16">
    <location>
        <begin position="1624"/>
        <end position="1636"/>
    </location>
</feature>
<dbReference type="Pfam" id="PF24973">
    <property type="entry name" value="EGF_LMN_ATRN"/>
    <property type="match status" value="1"/>
</dbReference>
<dbReference type="PROSITE" id="PS01248">
    <property type="entry name" value="EGF_LAM_1"/>
    <property type="match status" value="2"/>
</dbReference>
<evidence type="ECO:0000259" key="21">
    <source>
        <dbReference type="PROSITE" id="PS50835"/>
    </source>
</evidence>
<feature type="disulfide bond" evidence="16">
    <location>
        <begin position="1098"/>
        <end position="1116"/>
    </location>
</feature>
<dbReference type="eggNOG" id="KOG3509">
    <property type="taxonomic scope" value="Eukaryota"/>
</dbReference>
<dbReference type="Pfam" id="PF00053">
    <property type="entry name" value="EGF_laminin"/>
    <property type="match status" value="6"/>
</dbReference>
<feature type="domain" description="Ig-like" evidence="21">
    <location>
        <begin position="1744"/>
        <end position="1833"/>
    </location>
</feature>
<dbReference type="Gene3D" id="4.10.400.10">
    <property type="entry name" value="Low-density Lipoprotein Receptor"/>
    <property type="match status" value="18"/>
</dbReference>
<dbReference type="EMBL" id="ADMH02001628">
    <property type="protein sequence ID" value="ETN61720.1"/>
    <property type="molecule type" value="Genomic_DNA"/>
</dbReference>
<dbReference type="PRINTS" id="PR00261">
    <property type="entry name" value="LDLRECEPTOR"/>
</dbReference>
<feature type="disulfide bond" evidence="16">
    <location>
        <begin position="1460"/>
        <end position="1475"/>
    </location>
</feature>
<dbReference type="SMART" id="SM00192">
    <property type="entry name" value="LDLa"/>
    <property type="match status" value="20"/>
</dbReference>
<feature type="region of interest" description="Disordered" evidence="18">
    <location>
        <begin position="211"/>
        <end position="273"/>
    </location>
</feature>
<feature type="region of interest" description="Disordered" evidence="18">
    <location>
        <begin position="3408"/>
        <end position="3445"/>
    </location>
</feature>
<proteinExistence type="predicted"/>
<evidence type="ECO:0000256" key="16">
    <source>
        <dbReference type="PROSITE-ProRule" id="PRU00124"/>
    </source>
</evidence>
<feature type="disulfide bond" evidence="16">
    <location>
        <begin position="932"/>
        <end position="944"/>
    </location>
</feature>
<feature type="disulfide bond" evidence="16">
    <location>
        <begin position="1412"/>
        <end position="1430"/>
    </location>
</feature>
<keyword evidence="10" id="KW-1133">Transmembrane helix</keyword>
<dbReference type="Gene3D" id="2.170.300.10">
    <property type="entry name" value="Tie2 ligand-binding domain superfamily"/>
    <property type="match status" value="2"/>
</dbReference>
<evidence type="ECO:0000256" key="18">
    <source>
        <dbReference type="SAM" id="MobiDB-lite"/>
    </source>
</evidence>
<dbReference type="InterPro" id="IPR056863">
    <property type="entry name" value="LMN_ATRN_NET-like_EGF"/>
</dbReference>
<dbReference type="Pfam" id="PF07679">
    <property type="entry name" value="I-set"/>
    <property type="match status" value="1"/>
</dbReference>
<evidence type="ECO:0000256" key="4">
    <source>
        <dbReference type="ARBA" id="ARBA00022525"/>
    </source>
</evidence>
<dbReference type="CDD" id="cd00112">
    <property type="entry name" value="LDLa"/>
    <property type="match status" value="19"/>
</dbReference>
<dbReference type="GO" id="GO:0005886">
    <property type="term" value="C:plasma membrane"/>
    <property type="evidence" value="ECO:0007669"/>
    <property type="project" value="TreeGrafter"/>
</dbReference>
<feature type="disulfide bond" evidence="16">
    <location>
        <begin position="1035"/>
        <end position="1050"/>
    </location>
</feature>
<dbReference type="InterPro" id="IPR002172">
    <property type="entry name" value="LDrepeatLR_classA_rpt"/>
</dbReference>
<dbReference type="HOGENOM" id="CLU_000078_0_1_1"/>
<feature type="disulfide bond" evidence="16">
    <location>
        <begin position="1643"/>
        <end position="1658"/>
    </location>
</feature>
<dbReference type="GO" id="GO:0048513">
    <property type="term" value="P:animal organ development"/>
    <property type="evidence" value="ECO:0007669"/>
    <property type="project" value="UniProtKB-ARBA"/>
</dbReference>
<feature type="disulfide bond" evidence="16">
    <location>
        <begin position="1441"/>
        <end position="1453"/>
    </location>
</feature>
<sequence>MNYASKRQGQRQPMLADSSSTNRHSSEPTGGFLWCCPTIEATPDDSTLLSASVILLVANTIAMIVTCRTFDPVLDLDDIITDGHMPTPTPAGRVVTPPTARQIRRRRLRQQSSAICFDGKFVEPPLARRVSLWYGCSPSTARETGMALARFGDALAKPYDSDLVFEDESSQLAASAAAAALSDTKPLLLDDIDRTPAGGRSVEDMLLAVLGPADDTVEPWDGADLSDDGDDEEEDESELDDEDEPELQEDESENEIGGPSQDTEDGAAQGWLMRSVKRIKRSLDSLWPSADGTGAQPESNGTKRAQGMRKMKKTKKPNHDKKNKQKKKQKQKKTEQEASAGLTEPSTATVTSKERQSHATGTGKGRLAPAAQSLTPPATKFAGKSGRFVGVRPKRQYDYGPIDNEGSGDAGEGSGEPPLWVNYKLQLTIPEPYQAGFRKVDQSDERILRYQADLSRLVNDVALLDVEATITRLEPYSLNKQLTLVTATFDAPQNIDLDELEESIIKQLQGPGYSLRSDGVALTPANDDEPVETTTTSFPDENDDDDEDALETTAAAPQENKCRGDDQYRCGQTEVYICDVQKCDGSVDCPNGEDESAEECPSDCRPNEIFCDRKCLAPEKRCDRIPDCSNGIDEEDCQPEARDASTAGLGHECGALYGVKAKRIGFSGIKYSYADSFQNALRACLESLQNLLIGFALPKRNCAAQLLTVSLWNAASTFSVSSLSSPKKGGREPVATAGGGAVVCGVHRVVASVNASCRVLRQQSGSRKSERQFKQRTGPANLQTVDVGWHLKCSLWSDPCSKPLEPTSSAGCKEMSSTDVLKPVGIKWLLLVLLVVALGSGQAQGRRTASLHDRWPKTESEGGRQSQDKAKQMKTFGINAVRGKDSCSCGVTDVRVLSIKGWARGYYRFRNACLYRLYTHNGQGVISGCEQCRDDQFTCGDGSCIGYEKRCDRIPDCLDGADEADNECLSSCDPTSEFECNDGSCIPAQSRCDRRADCLDGEDEEQCSPTVTGNCTSYQFQCRSDRRCIPVEKHCDRVYDCADGSDEQVCECRPNEFRCQNGYCIAMKEHCDGWHQCSDGSDELGCAKRSCYDDEFTCQNGYCIANDRICDGHNDCGDNSDETDPQCDKSCASHEFLCYDGECIPKSAECDGKPDCRDGTDEIACGRAGKPPPRCGQHQFECNDGICIADYKRCNGIVDCHDESDEPESCSYEECNTNEFACDGQCFEFRIFCNGVPDCIDGKDEQNCITCHGDAFHCTSDQQCVPPEHRCDGVDHCRDGSDEIGCINRTDCLADQWQCRNEVCINGDFRCDGNVDCTDGSDEESCEGSGVCTDDEFQCRDGSCIEADRRCDGENDCYDRSDEIDCPPAPCEELVCPDGTCFAHSQRCDRRRDCADGFDEENCPCRSNEFTCGDGQCISSHQVCDRRPDCRDGSDERNCSCARNQFRCGSGQCIAEGRRCDQRIDCPDGSDEADCRPVGCRPNEFRCHSGHCIRLEQRCDRRPDCPDRSDESDCYVPPSVEHQGLLLRTVPDDQTIKDGNEVVFQCRDEGPAHAKVRWVRGNGLPLPPGTRDSNGRLEIPNIRVDHSGTYVCEAVGYSKSTPGSTKEVTLEVTRSSHVRPPSACAVDEATCSNGECIRKSQICDGNRDCVDGSDETSCSVYHKCEPNQFKCANRKCVLKTWLCDGEQDCGDGSDEENCATLPPNAPCRYDEFQCRTGQCVPKSFQCDTHPDCFDKSDEVGCMAPSVIQPPPPSLTIQAGGVLNITCRATAVPVPLIVWRLNWGHVPEKCISTSENGFGRLVCGDMQPIDAGAYSCEIINSMGTHFVSPDTIVTVISAGHVCQQGYFNSKARNPSDCINCFCFGVATTCSSADLYTYALKPPVSSLTVVGVEGPWLGRRELIIGEFENHNLTAQRHGVQLRLTNLVPGRRTPYYSLPEEYKGNQLKSYGGSIRYDVEYDGNGRPINAPDVILKGNGLTLFYTHSELFYPDIKNHVSVSLLPGHWTKEDRSVASRGDIMMLLANIESILIRMQYVDEVERNIELVNIMMDSAAVNDRGLGSASLVEECRCPPGYRGLSCESCEPGYVRQSSGPWLGRCVQRLEECRPGYYGDPNRGIPCQPCPCPVAGEKSRARSCYLDSRDNVVCRCDRGYTGERCMECDVGYVGNPLGEGCFQRPVSNCNSYGTERILGDGRCQCKPDVEGQYCDRCSAQHFHLHDKGCIQCFCMGVSNQCSSTTLTRDTIQASFADGRSSFSLISDYTNPSVVANSLPISNREIVYRNFGASDETFYWRLPTQFLGNKLTSFGGHLNYTLRYTPHSSGGVSRNNSPDVVLHSGNKIKLHHYRTNSGLSSFGSTTSSVPILEDFWQNYEDGNMVNREYLLMALANVSDIFIKATYNTVSNEAALSHVSLDIARDHPYGGGGARAWPVEQCQCPEGHIGLSCEDCSPGYYKGPDGLYLGLCERCQCNGHSDECDSQTGACLRCRDNTYGPNCEFCLPGFVGNATGGTPYDCTDNWADNKLDCTRDCDVRGFTGRCPDNRCECKQLVEGRTCDQCRPGSFGLSTRHATGCLECFCSGVTKSCGSSNLYREELPVLVDEFDNTISLANRDGQVLVRDNFNINPSINEISYTFRDRETYYWNLPSQVLGSQILSYGANLTVTQQVDGGRPTPDQDIILIGNGLKLVWSRDHYDDGTYSVPLLEPYWTVVSRRSSFPAARSDLLTVLANLDHILIRATTHESTRTSRLSDIVLGTAVTTRNYNGLAEEVEMCRCPAGYRGTSCELCEDLHYRDHYDRRAGLLGSCKRCPCENADSCQMTGRGEVVCNCREGYTGDNCDNQIDIRPPVTPGNPVIEVSINVPSIKIVEVGDEFRADCQARHIVSNRPIEVVWNRENGRMPDRAYTDRGMLIITNIQITDSGSYVCRAGSGPDVVYKQVTITVSEQVPAPPNVTLSSNFVDEEEYQRAEIRCTASGYPTPYITWERVDKPMPFNINLNEQGLLRFNSLRLQDAGTYRCLARNDVGESDAMLTVYVRPTGGPVLPQPNEFDERVEIMPSSFDGQPGAQIRLVCQCSPSARVTWAKQGEPRLPVNANVRNEILIIEHASQENSGRYVCTAQFPTGRVKVSMVDVAINEDTPPQPNRIAPRVTPLNKNYMLVQGTDFSLPCEATGTPFPTIKWTLSGKPFESNVQQSSNVLRIFNAQPSNGGVYICVANNEEGMDRAYTVIEIDRRERPVLELYPSEPQTIKVGESVRLSCRASAGVPYPTITWVRKDRKPLSTRFSNDAEGVITLREATLEDAGEYECRAENVAGTVSLVNTIEVLQPPMITLVPYENHKITENDDFTIYCSATGKPAPTLTLTPPRGTARSAYQSPVEGLREVTLQLYRAELNDAGTYECRAVNAAGEDSQYLTLQVDPKRGDIGPNGDDDRPTVTERPRPYPPPPPGRQDEPVFKYYTAVLGDQITLTCTEEQQTVQTEWRRSDGQPLPYGSRLRGGNLTIENAGRDMAGLYDCIVRGLTAQPMTLVRIQVEVIAPLKISFSPPMPMTVLPGDQVSIYCNVTGEEPISSYWHGANNRSLPNSVQVYGNYLRFYSIRVEDAGRYYCTARNAYGNTTRTAEVIVNRNEMVPNQPVYGKRYYQVTRGSTIRLDCQLPSMQSPYLNVQYQWVRREGGLPARAQINGKTLQLEDVTPDDAGHYECIMYYPNQTVVYDSVELAISRK</sequence>